<dbReference type="HAMAP" id="MF_01227">
    <property type="entry name" value="PyrG"/>
    <property type="match status" value="1"/>
</dbReference>
<protein>
    <recommendedName>
        <fullName evidence="11">CTP synthase</fullName>
        <ecNumber evidence="11">6.3.4.2</ecNumber>
    </recommendedName>
    <alternativeName>
        <fullName evidence="11">Cytidine 5'-triphosphate synthase</fullName>
    </alternativeName>
    <alternativeName>
        <fullName evidence="11">Cytidine triphosphate synthetase</fullName>
        <shortName evidence="11">CTP synthetase</shortName>
        <shortName evidence="11">CTPS</shortName>
    </alternativeName>
    <alternativeName>
        <fullName evidence="11">UTP--ammonia ligase</fullName>
    </alternativeName>
</protein>
<dbReference type="GO" id="GO:0097268">
    <property type="term" value="C:cytoophidium"/>
    <property type="evidence" value="ECO:0007669"/>
    <property type="project" value="UniProtKB-ARBA"/>
</dbReference>
<comment type="miscellaneous">
    <text evidence="11">CTPSs have evolved a hybrid strategy for distinguishing between UTP and CTP. The overlapping regions of the product feedback inhibitory and substrate sites recognize a common feature in both compounds, the triphosphate moiety. To differentiate isosteric substrate and product pyrimidine rings, an additional pocket far from the expected kinase/ligase catalytic site, specifically recognizes the cytosine and ribose portions of the product inhibitor.</text>
</comment>
<feature type="binding site" evidence="11">
    <location>
        <position position="497"/>
    </location>
    <ligand>
        <name>L-glutamine</name>
        <dbReference type="ChEBI" id="CHEBI:58359"/>
    </ligand>
</feature>
<evidence type="ECO:0000256" key="11">
    <source>
        <dbReference type="HAMAP-Rule" id="MF_01227"/>
    </source>
</evidence>
<feature type="binding site" evidence="11">
    <location>
        <position position="100"/>
    </location>
    <ligand>
        <name>ATP</name>
        <dbReference type="ChEBI" id="CHEBI:30616"/>
    </ligand>
</feature>
<dbReference type="UniPathway" id="UPA00159">
    <property type="reaction ID" value="UER00277"/>
</dbReference>
<proteinExistence type="inferred from homology"/>
<keyword evidence="5 11" id="KW-0547">Nucleotide-binding</keyword>
<comment type="caution">
    <text evidence="11">Lacks conserved residue(s) required for the propagation of feature annotation.</text>
</comment>
<keyword evidence="15" id="KW-1185">Reference proteome</keyword>
<dbReference type="InterPro" id="IPR033828">
    <property type="entry name" value="GATase1_CTP_Synthase"/>
</dbReference>
<comment type="function">
    <text evidence="11">Catalyzes the ATP-dependent amination of UTP to CTP with either L-glutamine or ammonia as the source of nitrogen. Regulates intracellular CTP levels through interactions with the four ribonucleotide triphosphates.</text>
</comment>
<evidence type="ECO:0000256" key="8">
    <source>
        <dbReference type="ARBA" id="ARBA00022962"/>
    </source>
</evidence>
<feature type="binding site" evidence="11">
    <location>
        <position position="42"/>
    </location>
    <ligand>
        <name>UTP</name>
        <dbReference type="ChEBI" id="CHEBI:46398"/>
    </ligand>
</feature>
<dbReference type="GO" id="GO:0042802">
    <property type="term" value="F:identical protein binding"/>
    <property type="evidence" value="ECO:0007669"/>
    <property type="project" value="TreeGrafter"/>
</dbReference>
<evidence type="ECO:0000256" key="6">
    <source>
        <dbReference type="ARBA" id="ARBA00022840"/>
    </source>
</evidence>
<dbReference type="AlphaFoldDB" id="W4LEU5"/>
<dbReference type="Gene3D" id="3.40.50.880">
    <property type="match status" value="1"/>
</dbReference>
<evidence type="ECO:0000256" key="9">
    <source>
        <dbReference type="ARBA" id="ARBA00022975"/>
    </source>
</evidence>
<organism evidence="14 15">
    <name type="scientific">Candidatus Entotheonella gemina</name>
    <dbReference type="NCBI Taxonomy" id="1429439"/>
    <lineage>
        <taxon>Bacteria</taxon>
        <taxon>Pseudomonadati</taxon>
        <taxon>Nitrospinota/Tectimicrobiota group</taxon>
        <taxon>Candidatus Tectimicrobiota</taxon>
        <taxon>Candidatus Entotheonellia</taxon>
        <taxon>Candidatus Entotheonellales</taxon>
        <taxon>Candidatus Entotheonellaceae</taxon>
        <taxon>Candidatus Entotheonella</taxon>
    </lineage>
</organism>
<dbReference type="GO" id="GO:0003883">
    <property type="term" value="F:CTP synthase activity"/>
    <property type="evidence" value="ECO:0007669"/>
    <property type="project" value="UniProtKB-UniRule"/>
</dbReference>
<dbReference type="SUPFAM" id="SSF52540">
    <property type="entry name" value="P-loop containing nucleoside triphosphate hydrolases"/>
    <property type="match status" value="1"/>
</dbReference>
<dbReference type="NCBIfam" id="TIGR00337">
    <property type="entry name" value="PyrG"/>
    <property type="match status" value="1"/>
</dbReference>
<evidence type="ECO:0000256" key="4">
    <source>
        <dbReference type="ARBA" id="ARBA00022723"/>
    </source>
</evidence>
<feature type="region of interest" description="Amidoligase domain" evidence="11">
    <location>
        <begin position="1"/>
        <end position="296"/>
    </location>
</feature>
<feature type="binding site" evidence="11">
    <location>
        <begin position="217"/>
        <end position="222"/>
    </location>
    <ligand>
        <name>CTP</name>
        <dbReference type="ChEBI" id="CHEBI:37563"/>
        <note>allosteric inhibitor</note>
    </ligand>
</feature>
<dbReference type="GO" id="GO:0005524">
    <property type="term" value="F:ATP binding"/>
    <property type="evidence" value="ECO:0007669"/>
    <property type="project" value="UniProtKB-KW"/>
</dbReference>
<evidence type="ECO:0000256" key="2">
    <source>
        <dbReference type="ARBA" id="ARBA00007533"/>
    </source>
</evidence>
<dbReference type="EMBL" id="AZHX01002158">
    <property type="protein sequence ID" value="ETW96618.1"/>
    <property type="molecule type" value="Genomic_DNA"/>
</dbReference>
<feature type="binding site" evidence="11">
    <location>
        <position position="253"/>
    </location>
    <ligand>
        <name>UTP</name>
        <dbReference type="ChEBI" id="CHEBI:46398"/>
    </ligand>
</feature>
<feature type="binding site" evidence="11">
    <location>
        <begin position="43"/>
        <end position="48"/>
    </location>
    <ligand>
        <name>ATP</name>
        <dbReference type="ChEBI" id="CHEBI:30616"/>
    </ligand>
</feature>
<evidence type="ECO:0000256" key="10">
    <source>
        <dbReference type="ARBA" id="ARBA00047781"/>
    </source>
</evidence>
<comment type="catalytic activity">
    <reaction evidence="11">
        <text>UTP + NH4(+) + ATP = CTP + ADP + phosphate + 2 H(+)</text>
        <dbReference type="Rhea" id="RHEA:16597"/>
        <dbReference type="ChEBI" id="CHEBI:15378"/>
        <dbReference type="ChEBI" id="CHEBI:28938"/>
        <dbReference type="ChEBI" id="CHEBI:30616"/>
        <dbReference type="ChEBI" id="CHEBI:37563"/>
        <dbReference type="ChEBI" id="CHEBI:43474"/>
        <dbReference type="ChEBI" id="CHEBI:46398"/>
        <dbReference type="ChEBI" id="CHEBI:456216"/>
    </reaction>
</comment>
<dbReference type="PROSITE" id="PS51273">
    <property type="entry name" value="GATASE_TYPE_1"/>
    <property type="match status" value="1"/>
</dbReference>
<feature type="binding site" evidence="11">
    <location>
        <position position="389"/>
    </location>
    <ligand>
        <name>L-glutamine</name>
        <dbReference type="ChEBI" id="CHEBI:58359"/>
    </ligand>
</feature>
<feature type="domain" description="Glutamine amidotransferase" evidence="12">
    <location>
        <begin position="336"/>
        <end position="560"/>
    </location>
</feature>
<dbReference type="InterPro" id="IPR004468">
    <property type="entry name" value="CTP_synthase"/>
</dbReference>
<dbReference type="NCBIfam" id="NF003792">
    <property type="entry name" value="PRK05380.1"/>
    <property type="match status" value="1"/>
</dbReference>
<dbReference type="GO" id="GO:0044210">
    <property type="term" value="P:'de novo' CTP biosynthetic process"/>
    <property type="evidence" value="ECO:0007669"/>
    <property type="project" value="UniProtKB-UniRule"/>
</dbReference>
<keyword evidence="4 11" id="KW-0479">Metal-binding</keyword>
<feature type="binding site" evidence="11">
    <location>
        <position position="83"/>
    </location>
    <ligand>
        <name>L-glutamine</name>
        <dbReference type="ChEBI" id="CHEBI:58359"/>
    </ligand>
</feature>
<dbReference type="Proteomes" id="UP000019140">
    <property type="component" value="Unassembled WGS sequence"/>
</dbReference>
<feature type="active site" evidence="11">
    <location>
        <position position="542"/>
    </location>
</feature>
<dbReference type="InterPro" id="IPR027417">
    <property type="entry name" value="P-loop_NTPase"/>
</dbReference>
<keyword evidence="7 11" id="KW-0460">Magnesium</keyword>
<comment type="catalytic activity">
    <reaction evidence="11">
        <text>L-glutamine + H2O = L-glutamate + NH4(+)</text>
        <dbReference type="Rhea" id="RHEA:15889"/>
        <dbReference type="ChEBI" id="CHEBI:15377"/>
        <dbReference type="ChEBI" id="CHEBI:28938"/>
        <dbReference type="ChEBI" id="CHEBI:29985"/>
        <dbReference type="ChEBI" id="CHEBI:58359"/>
    </reaction>
</comment>
<evidence type="ECO:0000259" key="13">
    <source>
        <dbReference type="Pfam" id="PF06418"/>
    </source>
</evidence>
<comment type="subunit">
    <text evidence="11">Homotetramer.</text>
</comment>
<comment type="activity regulation">
    <text evidence="11">Allosterically activated by GTP, when glutamine is the substrate; GTP has no effect on the reaction when ammonia is the substrate. The allosteric effector GTP functions by stabilizing the protein conformation that binds the tetrahedral intermediate(s) formed during glutamine hydrolysis. Inhibited by the product CTP, via allosteric rather than competitive inhibition.</text>
</comment>
<dbReference type="GO" id="GO:0019856">
    <property type="term" value="P:pyrimidine nucleobase biosynthetic process"/>
    <property type="evidence" value="ECO:0007669"/>
    <property type="project" value="TreeGrafter"/>
</dbReference>
<evidence type="ECO:0000259" key="12">
    <source>
        <dbReference type="Pfam" id="PF00117"/>
    </source>
</evidence>
<keyword evidence="3 11" id="KW-0436">Ligase</keyword>
<feature type="binding site" evidence="11">
    <location>
        <begin position="417"/>
        <end position="420"/>
    </location>
    <ligand>
        <name>L-glutamine</name>
        <dbReference type="ChEBI" id="CHEBI:58359"/>
    </ligand>
</feature>
<name>W4LEU5_9BACT</name>
<dbReference type="HOGENOM" id="CLU_011675_5_0_7"/>
<dbReference type="GO" id="GO:0004359">
    <property type="term" value="F:glutaminase activity"/>
    <property type="evidence" value="ECO:0007669"/>
    <property type="project" value="RHEA"/>
</dbReference>
<dbReference type="FunFam" id="3.40.50.880:FF:000002">
    <property type="entry name" value="CTP synthase"/>
    <property type="match status" value="1"/>
</dbReference>
<keyword evidence="8 11" id="KW-0315">Glutamine amidotransferase</keyword>
<feature type="active site" description="Nucleophile; for glutamine hydrolysis" evidence="11">
    <location>
        <position position="416"/>
    </location>
</feature>
<feature type="binding site" evidence="11">
    <location>
        <position position="42"/>
    </location>
    <ligand>
        <name>CTP</name>
        <dbReference type="ChEBI" id="CHEBI:37563"/>
        <note>allosteric inhibitor</note>
    </ligand>
</feature>
<comment type="similarity">
    <text evidence="2 11">Belongs to the CTP synthase family.</text>
</comment>
<evidence type="ECO:0000256" key="3">
    <source>
        <dbReference type="ARBA" id="ARBA00022598"/>
    </source>
</evidence>
<evidence type="ECO:0000256" key="5">
    <source>
        <dbReference type="ARBA" id="ARBA00022741"/>
    </source>
</evidence>
<dbReference type="InterPro" id="IPR017926">
    <property type="entry name" value="GATASE"/>
</dbReference>
<feature type="binding site" evidence="11">
    <location>
        <position position="170"/>
    </location>
    <ligand>
        <name>Mg(2+)</name>
        <dbReference type="ChEBI" id="CHEBI:18420"/>
    </ligand>
</feature>
<reference evidence="14 15" key="1">
    <citation type="journal article" date="2014" name="Nature">
        <title>An environmental bacterial taxon with a large and distinct metabolic repertoire.</title>
        <authorList>
            <person name="Wilson M.C."/>
            <person name="Mori T."/>
            <person name="Ruckert C."/>
            <person name="Uria A.R."/>
            <person name="Helf M.J."/>
            <person name="Takada K."/>
            <person name="Gernert C."/>
            <person name="Steffens U.A."/>
            <person name="Heycke N."/>
            <person name="Schmitt S."/>
            <person name="Rinke C."/>
            <person name="Helfrich E.J."/>
            <person name="Brachmann A.O."/>
            <person name="Gurgui C."/>
            <person name="Wakimoto T."/>
            <person name="Kracht M."/>
            <person name="Crusemann M."/>
            <person name="Hentschel U."/>
            <person name="Abe I."/>
            <person name="Matsunaga S."/>
            <person name="Kalinowski J."/>
            <person name="Takeyama H."/>
            <person name="Piel J."/>
        </authorList>
    </citation>
    <scope>NUCLEOTIDE SEQUENCE [LARGE SCALE GENOMIC DNA]</scope>
    <source>
        <strain evidence="15">TSY2</strain>
    </source>
</reference>
<dbReference type="EC" id="6.3.4.2" evidence="11"/>
<dbReference type="PANTHER" id="PTHR11550">
    <property type="entry name" value="CTP SYNTHASE"/>
    <property type="match status" value="1"/>
</dbReference>
<gene>
    <name evidence="11" type="primary">pyrG</name>
    <name evidence="14" type="ORF">ETSY2_46060</name>
</gene>
<dbReference type="InterPro" id="IPR017456">
    <property type="entry name" value="CTP_synthase_N"/>
</dbReference>
<feature type="binding site" evidence="11">
    <location>
        <position position="440"/>
    </location>
    <ligand>
        <name>L-glutamine</name>
        <dbReference type="ChEBI" id="CHEBI:58359"/>
    </ligand>
</feature>
<feature type="binding site" evidence="11">
    <location>
        <begin position="217"/>
        <end position="222"/>
    </location>
    <ligand>
        <name>UTP</name>
        <dbReference type="ChEBI" id="CHEBI:46398"/>
    </ligand>
</feature>
<dbReference type="Gene3D" id="3.40.50.300">
    <property type="entry name" value="P-loop containing nucleotide triphosphate hydrolases"/>
    <property type="match status" value="1"/>
</dbReference>
<feature type="domain" description="CTP synthase N-terminal" evidence="13">
    <location>
        <begin position="32"/>
        <end position="296"/>
    </location>
</feature>
<feature type="binding site" evidence="11">
    <location>
        <begin position="177"/>
        <end position="179"/>
    </location>
    <ligand>
        <name>CTP</name>
        <dbReference type="ChEBI" id="CHEBI:37563"/>
        <note>allosteric inhibitor</note>
    </ligand>
</feature>
<accession>W4LEU5</accession>
<feature type="active site" evidence="11">
    <location>
        <position position="544"/>
    </location>
</feature>
<dbReference type="PATRIC" id="fig|1429439.4.peg.7674"/>
<evidence type="ECO:0000256" key="1">
    <source>
        <dbReference type="ARBA" id="ARBA00005171"/>
    </source>
</evidence>
<dbReference type="CDD" id="cd01746">
    <property type="entry name" value="GATase1_CTP_Synthase"/>
    <property type="match status" value="1"/>
</dbReference>
<comment type="catalytic activity">
    <reaction evidence="10 11">
        <text>UTP + L-glutamine + ATP + H2O = CTP + L-glutamate + ADP + phosphate + 2 H(+)</text>
        <dbReference type="Rhea" id="RHEA:26426"/>
        <dbReference type="ChEBI" id="CHEBI:15377"/>
        <dbReference type="ChEBI" id="CHEBI:15378"/>
        <dbReference type="ChEBI" id="CHEBI:29985"/>
        <dbReference type="ChEBI" id="CHEBI:30616"/>
        <dbReference type="ChEBI" id="CHEBI:37563"/>
        <dbReference type="ChEBI" id="CHEBI:43474"/>
        <dbReference type="ChEBI" id="CHEBI:46398"/>
        <dbReference type="ChEBI" id="CHEBI:58359"/>
        <dbReference type="ChEBI" id="CHEBI:456216"/>
        <dbReference type="EC" id="6.3.4.2"/>
    </reaction>
</comment>
<dbReference type="Pfam" id="PF06418">
    <property type="entry name" value="CTP_synth_N"/>
    <property type="match status" value="1"/>
</dbReference>
<dbReference type="GO" id="GO:0046872">
    <property type="term" value="F:metal ion binding"/>
    <property type="evidence" value="ECO:0007669"/>
    <property type="project" value="UniProtKB-KW"/>
</dbReference>
<comment type="pathway">
    <text evidence="1 11">Pyrimidine metabolism; CTP biosynthesis via de novo pathway; CTP from UDP: step 2/2.</text>
</comment>
<sequence length="569" mass="64626">MNDFNREEISTRSDDSEYLDFFPPHYRIGRTKYIIVTGGVMSGVGKGVFTASLSSLLQHSGFSVSAIKIDGYLNLDAGTLNPYRHGETFVLDDGTECDLDLGTYERFLDTTLNRLNYMTSGKIYSLILAKERRGEYLGRDVQIVPHVTGEIKYLLRQKAKEGPYDMVLVEVGGTVGDIENLHFLEAAREMMIDEGRDNIMFAHVTMVPWSETTGEQKSKPTQHSVKKLLEVGIQPDIMVCRSPQALQRKVCEKIGLHCNVPLDQVISSPDTESIYTLPHLFQQQRLTEIVTHRLRLNMPYPSGEEDTIPFADFVEHVQRNNRQVNIAVTGKYSSMRDSYISITNALEHAEPAEQIKINVHFIDTTELDDKAQSIHHVLKGMDGIIVPGGYGIRGTEGMIRCVQYAREHRIPYLGFCLGFQLATIEFARHVCNMEKAASTEFNVETPEPVISLLPEQEAISDMGGTQRLGGHDVRLQPGSKVHEIYGADTVRERFRHRYEFNNLYKETLEEEGMVFCGTTLDQRIMQILEYPQHPFFVATQFHPEWLSRPHKPHPLILAFVRAVKQYQAS</sequence>
<evidence type="ECO:0000256" key="7">
    <source>
        <dbReference type="ARBA" id="ARBA00022842"/>
    </source>
</evidence>
<dbReference type="CDD" id="cd03113">
    <property type="entry name" value="CTPS_N"/>
    <property type="match status" value="1"/>
</dbReference>
<dbReference type="InterPro" id="IPR029062">
    <property type="entry name" value="Class_I_gatase-like"/>
</dbReference>
<keyword evidence="9 11" id="KW-0665">Pyrimidine biosynthesis</keyword>
<feature type="binding site" evidence="11">
    <location>
        <position position="100"/>
    </location>
    <ligand>
        <name>Mg(2+)</name>
        <dbReference type="ChEBI" id="CHEBI:18420"/>
    </ligand>
</feature>
<evidence type="ECO:0000313" key="14">
    <source>
        <dbReference type="EMBL" id="ETW96618.1"/>
    </source>
</evidence>
<feature type="binding site" evidence="11">
    <location>
        <position position="253"/>
    </location>
    <ligand>
        <name>CTP</name>
        <dbReference type="ChEBI" id="CHEBI:37563"/>
        <note>allosteric inhibitor</note>
    </ligand>
</feature>
<keyword evidence="6 11" id="KW-0067">ATP-binding</keyword>
<evidence type="ECO:0000313" key="15">
    <source>
        <dbReference type="Proteomes" id="UP000019140"/>
    </source>
</evidence>
<dbReference type="FunFam" id="3.40.50.300:FF:000009">
    <property type="entry name" value="CTP synthase"/>
    <property type="match status" value="1"/>
</dbReference>
<dbReference type="PANTHER" id="PTHR11550:SF0">
    <property type="entry name" value="CTP SYNTHASE-RELATED"/>
    <property type="match status" value="1"/>
</dbReference>
<dbReference type="Pfam" id="PF00117">
    <property type="entry name" value="GATase"/>
    <property type="match status" value="1"/>
</dbReference>
<comment type="caution">
    <text evidence="14">The sequence shown here is derived from an EMBL/GenBank/DDBJ whole genome shotgun (WGS) entry which is preliminary data.</text>
</comment>
<dbReference type="SUPFAM" id="SSF52317">
    <property type="entry name" value="Class I glutamine amidotransferase-like"/>
    <property type="match status" value="1"/>
</dbReference>